<dbReference type="EMBL" id="JAGSXH010000062">
    <property type="protein sequence ID" value="MBS2964868.1"/>
    <property type="molecule type" value="Genomic_DNA"/>
</dbReference>
<evidence type="ECO:0000256" key="1">
    <source>
        <dbReference type="SAM" id="Phobius"/>
    </source>
</evidence>
<dbReference type="Proteomes" id="UP000677913">
    <property type="component" value="Unassembled WGS sequence"/>
</dbReference>
<keyword evidence="1" id="KW-0812">Transmembrane</keyword>
<gene>
    <name evidence="2" type="ORF">KGA66_17555</name>
</gene>
<sequence>MTSVTVREGTWTFGVAPAVAGEIVPAAAAFEVVANVTEAASETAKRPWAALNFLGMFLPVLFLRRRVAIRDSRNIRGASRPRNMVTQGAEVCPMDRTYFLFAERAPELSR</sequence>
<dbReference type="AlphaFoldDB" id="A0A8J8BD43"/>
<accession>A0A8J8BD43</accession>
<name>A0A8J8BD43_9ACTN</name>
<organism evidence="2 3">
    <name type="scientific">Actinocrinis puniceicyclus</name>
    <dbReference type="NCBI Taxonomy" id="977794"/>
    <lineage>
        <taxon>Bacteria</taxon>
        <taxon>Bacillati</taxon>
        <taxon>Actinomycetota</taxon>
        <taxon>Actinomycetes</taxon>
        <taxon>Catenulisporales</taxon>
        <taxon>Actinospicaceae</taxon>
        <taxon>Actinocrinis</taxon>
    </lineage>
</organism>
<evidence type="ECO:0000313" key="2">
    <source>
        <dbReference type="EMBL" id="MBS2964868.1"/>
    </source>
</evidence>
<feature type="transmembrane region" description="Helical" evidence="1">
    <location>
        <begin position="47"/>
        <end position="63"/>
    </location>
</feature>
<keyword evidence="3" id="KW-1185">Reference proteome</keyword>
<evidence type="ECO:0000313" key="3">
    <source>
        <dbReference type="Proteomes" id="UP000677913"/>
    </source>
</evidence>
<protein>
    <submittedName>
        <fullName evidence="2">Uncharacterized protein</fullName>
    </submittedName>
</protein>
<keyword evidence="1" id="KW-0472">Membrane</keyword>
<keyword evidence="1" id="KW-1133">Transmembrane helix</keyword>
<dbReference type="RefSeq" id="WP_211469230.1">
    <property type="nucleotide sequence ID" value="NZ_JAGSXH010000062.1"/>
</dbReference>
<proteinExistence type="predicted"/>
<comment type="caution">
    <text evidence="2">The sequence shown here is derived from an EMBL/GenBank/DDBJ whole genome shotgun (WGS) entry which is preliminary data.</text>
</comment>
<reference evidence="2" key="1">
    <citation type="submission" date="2021-04" db="EMBL/GenBank/DDBJ databases">
        <title>Genome based classification of Actinospica acidithermotolerans sp. nov., an actinobacterium isolated from an Indonesian hot spring.</title>
        <authorList>
            <person name="Kusuma A.B."/>
            <person name="Putra K.E."/>
            <person name="Nafisah S."/>
            <person name="Loh J."/>
            <person name="Nouioui I."/>
            <person name="Goodfellow M."/>
        </authorList>
    </citation>
    <scope>NUCLEOTIDE SEQUENCE</scope>
    <source>
        <strain evidence="2">DSM 45618</strain>
    </source>
</reference>